<evidence type="ECO:0000256" key="4">
    <source>
        <dbReference type="ARBA" id="ARBA00022723"/>
    </source>
</evidence>
<dbReference type="GO" id="GO:0020037">
    <property type="term" value="F:heme binding"/>
    <property type="evidence" value="ECO:0007669"/>
    <property type="project" value="InterPro"/>
</dbReference>
<keyword evidence="8" id="KW-0472">Membrane</keyword>
<dbReference type="PROSITE" id="PS51007">
    <property type="entry name" value="CYTC"/>
    <property type="match status" value="3"/>
</dbReference>
<accession>A0A246F9S4</accession>
<proteinExistence type="predicted"/>
<evidence type="ECO:0000256" key="7">
    <source>
        <dbReference type="ARBA" id="ARBA00023004"/>
    </source>
</evidence>
<dbReference type="STRING" id="46680.GCA_000807755_00274"/>
<dbReference type="GO" id="GO:0005886">
    <property type="term" value="C:plasma membrane"/>
    <property type="evidence" value="ECO:0007669"/>
    <property type="project" value="UniProtKB-SubCell"/>
</dbReference>
<evidence type="ECO:0000256" key="5">
    <source>
        <dbReference type="ARBA" id="ARBA00022729"/>
    </source>
</evidence>
<feature type="binding site" description="covalent" evidence="9">
    <location>
        <position position="202"/>
    </location>
    <ligand>
        <name>heme c</name>
        <dbReference type="ChEBI" id="CHEBI:61717"/>
        <label>2</label>
    </ligand>
</feature>
<comment type="caution">
    <text evidence="12">The sequence shown here is derived from an EMBL/GenBank/DDBJ whole genome shotgun (WGS) entry which is preliminary data.</text>
</comment>
<dbReference type="GO" id="GO:0009055">
    <property type="term" value="F:electron transfer activity"/>
    <property type="evidence" value="ECO:0007669"/>
    <property type="project" value="InterPro"/>
</dbReference>
<evidence type="ECO:0000313" key="13">
    <source>
        <dbReference type="Proteomes" id="UP000198145"/>
    </source>
</evidence>
<feature type="binding site" description="axial binding residue" evidence="10">
    <location>
        <position position="338"/>
    </location>
    <ligand>
        <name>heme c</name>
        <dbReference type="ChEBI" id="CHEBI:61717"/>
        <label>3</label>
    </ligand>
    <ligandPart>
        <name>Fe</name>
        <dbReference type="ChEBI" id="CHEBI:18248"/>
    </ligandPart>
</feature>
<feature type="binding site" description="covalent" evidence="9">
    <location>
        <position position="56"/>
    </location>
    <ligand>
        <name>heme c</name>
        <dbReference type="ChEBI" id="CHEBI:61717"/>
        <label>1</label>
    </ligand>
</feature>
<dbReference type="GO" id="GO:0016614">
    <property type="term" value="F:oxidoreductase activity, acting on CH-OH group of donors"/>
    <property type="evidence" value="ECO:0007669"/>
    <property type="project" value="InterPro"/>
</dbReference>
<dbReference type="InterPro" id="IPR051459">
    <property type="entry name" value="Cytochrome_c-type_DH"/>
</dbReference>
<feature type="binding site" description="covalent" evidence="9">
    <location>
        <position position="337"/>
    </location>
    <ligand>
        <name>heme c</name>
        <dbReference type="ChEBI" id="CHEBI:61717"/>
        <label>3</label>
    </ligand>
</feature>
<feature type="binding site" description="axial binding residue" evidence="10">
    <location>
        <position position="60"/>
    </location>
    <ligand>
        <name>heme c</name>
        <dbReference type="ChEBI" id="CHEBI:61717"/>
        <label>1</label>
    </ligand>
    <ligandPart>
        <name>Fe</name>
        <dbReference type="ChEBI" id="CHEBI:18248"/>
    </ligandPart>
</feature>
<sequence>MKNASLAVIGGLVGLVAAGLFLTWQPSIAPIDPPEPASFGAEAIARGQQLAALGDCAVCHTRDGGAPLAGGRAMATPFGTLYSSNLTPDRNTGIGVWSFEAFRRAMREGISREGDYLYPAFPYTAFTRVGDEDLRDLYAYLMSRPAVSAEPPDNRLPFPYSQRRILAGWNFLFFEKGPFQPQPHRDAAWNRGAYLVEGLGHCSACHSPRNSLGAERTGKSRFAGATVDGWQVPPLNGASKPAIAWTQATLYDYLRNGFSRYHGAAAGPMAPVAAGLAQQPDADLQAMARYLATFLPEQAADFSPEQQAVELEQRTYGTLQPVSGSGGRLFNGACMACHHDGDSPRLNGVRPSLAVSSNLYAATPDNLLKVILDGIGDPARPELGYMPAFRNSLNNEQLIALARYLREDFAGLPAWPDLEFKAARLR</sequence>
<evidence type="ECO:0000256" key="2">
    <source>
        <dbReference type="ARBA" id="ARBA00022475"/>
    </source>
</evidence>
<dbReference type="AlphaFoldDB" id="A0A246F9S4"/>
<gene>
    <name evidence="12" type="ORF">CEG18_09395</name>
</gene>
<dbReference type="InterPro" id="IPR014353">
    <property type="entry name" value="Membr-bd_ADH_cyt_c"/>
</dbReference>
<organism evidence="12 13">
    <name type="scientific">Pseudomonas nitroreducens</name>
    <dbReference type="NCBI Taxonomy" id="46680"/>
    <lineage>
        <taxon>Bacteria</taxon>
        <taxon>Pseudomonadati</taxon>
        <taxon>Pseudomonadota</taxon>
        <taxon>Gammaproteobacteria</taxon>
        <taxon>Pseudomonadales</taxon>
        <taxon>Pseudomonadaceae</taxon>
        <taxon>Pseudomonas</taxon>
    </lineage>
</organism>
<feature type="binding site" description="covalent" evidence="9">
    <location>
        <position position="59"/>
    </location>
    <ligand>
        <name>heme c</name>
        <dbReference type="ChEBI" id="CHEBI:61717"/>
        <label>1</label>
    </ligand>
</feature>
<evidence type="ECO:0000313" key="12">
    <source>
        <dbReference type="EMBL" id="OWP51077.1"/>
    </source>
</evidence>
<keyword evidence="7 10" id="KW-0408">Iron</keyword>
<evidence type="ECO:0000256" key="6">
    <source>
        <dbReference type="ARBA" id="ARBA00022737"/>
    </source>
</evidence>
<dbReference type="Pfam" id="PF13442">
    <property type="entry name" value="Cytochrome_CBB3"/>
    <property type="match status" value="2"/>
</dbReference>
<dbReference type="GO" id="GO:0005506">
    <property type="term" value="F:iron ion binding"/>
    <property type="evidence" value="ECO:0007669"/>
    <property type="project" value="InterPro"/>
</dbReference>
<dbReference type="PANTHER" id="PTHR35008">
    <property type="entry name" value="BLL4482 PROTEIN-RELATED"/>
    <property type="match status" value="1"/>
</dbReference>
<dbReference type="Pfam" id="PF00034">
    <property type="entry name" value="Cytochrom_C"/>
    <property type="match status" value="1"/>
</dbReference>
<name>A0A246F9S4_PSENT</name>
<dbReference type="PIRSF" id="PIRSF000018">
    <property type="entry name" value="Mb_ADH_cyt_c"/>
    <property type="match status" value="1"/>
</dbReference>
<dbReference type="EMBL" id="NJBA01000003">
    <property type="protein sequence ID" value="OWP51077.1"/>
    <property type="molecule type" value="Genomic_DNA"/>
</dbReference>
<comment type="subcellular location">
    <subcellularLocation>
        <location evidence="1">Cell membrane</location>
    </subcellularLocation>
</comment>
<comment type="cofactor">
    <cofactor evidence="9">
        <name>heme c</name>
        <dbReference type="ChEBI" id="CHEBI:61717"/>
    </cofactor>
    <text evidence="9">Binds 3 heme c groups covalently per subunit.</text>
</comment>
<dbReference type="eggNOG" id="COG2010">
    <property type="taxonomic scope" value="Bacteria"/>
</dbReference>
<feature type="binding site" description="axial binding residue" evidence="10">
    <location>
        <position position="206"/>
    </location>
    <ligand>
        <name>heme c</name>
        <dbReference type="ChEBI" id="CHEBI:61717"/>
        <label>2</label>
    </ligand>
    <ligandPart>
        <name>Fe</name>
        <dbReference type="ChEBI" id="CHEBI:18248"/>
    </ligandPart>
</feature>
<dbReference type="InterPro" id="IPR036909">
    <property type="entry name" value="Cyt_c-like_dom_sf"/>
</dbReference>
<evidence type="ECO:0000256" key="8">
    <source>
        <dbReference type="ARBA" id="ARBA00023136"/>
    </source>
</evidence>
<keyword evidence="3 9" id="KW-0349">Heme</keyword>
<dbReference type="RefSeq" id="WP_088417260.1">
    <property type="nucleotide sequence ID" value="NZ_NJBA01000003.1"/>
</dbReference>
<evidence type="ECO:0000256" key="10">
    <source>
        <dbReference type="PIRSR" id="PIRSR000018-51"/>
    </source>
</evidence>
<dbReference type="PANTHER" id="PTHR35008:SF8">
    <property type="entry name" value="ALCOHOL DEHYDROGENASE CYTOCHROME C SUBUNIT"/>
    <property type="match status" value="1"/>
</dbReference>
<feature type="binding site" description="covalent" evidence="9">
    <location>
        <position position="205"/>
    </location>
    <ligand>
        <name>heme c</name>
        <dbReference type="ChEBI" id="CHEBI:61717"/>
        <label>2</label>
    </ligand>
</feature>
<reference evidence="12 13" key="1">
    <citation type="submission" date="2017-06" db="EMBL/GenBank/DDBJ databases">
        <title>Draft genome of Pseudomonas nitroreducens DF05.</title>
        <authorList>
            <person name="Iyer R."/>
        </authorList>
    </citation>
    <scope>NUCLEOTIDE SEQUENCE [LARGE SCALE GENOMIC DNA]</scope>
    <source>
        <strain evidence="12 13">DF05</strain>
    </source>
</reference>
<evidence type="ECO:0000259" key="11">
    <source>
        <dbReference type="PROSITE" id="PS51007"/>
    </source>
</evidence>
<keyword evidence="4 10" id="KW-0479">Metal-binding</keyword>
<feature type="domain" description="Cytochrome c" evidence="11">
    <location>
        <begin position="187"/>
        <end position="295"/>
    </location>
</feature>
<protein>
    <submittedName>
        <fullName evidence="12">Cytochrome C</fullName>
    </submittedName>
</protein>
<feature type="domain" description="Cytochrome c" evidence="11">
    <location>
        <begin position="42"/>
        <end position="145"/>
    </location>
</feature>
<evidence type="ECO:0000256" key="9">
    <source>
        <dbReference type="PIRSR" id="PIRSR000018-50"/>
    </source>
</evidence>
<dbReference type="SUPFAM" id="SSF46626">
    <property type="entry name" value="Cytochrome c"/>
    <property type="match status" value="3"/>
</dbReference>
<dbReference type="InterPro" id="IPR009056">
    <property type="entry name" value="Cyt_c-like_dom"/>
</dbReference>
<feature type="domain" description="Cytochrome c" evidence="11">
    <location>
        <begin position="321"/>
        <end position="409"/>
    </location>
</feature>
<keyword evidence="2" id="KW-1003">Cell membrane</keyword>
<evidence type="ECO:0000256" key="1">
    <source>
        <dbReference type="ARBA" id="ARBA00004236"/>
    </source>
</evidence>
<keyword evidence="5" id="KW-0732">Signal</keyword>
<evidence type="ECO:0000256" key="3">
    <source>
        <dbReference type="ARBA" id="ARBA00022617"/>
    </source>
</evidence>
<keyword evidence="6" id="KW-0677">Repeat</keyword>
<feature type="binding site" description="covalent" evidence="9">
    <location>
        <position position="334"/>
    </location>
    <ligand>
        <name>heme c</name>
        <dbReference type="ChEBI" id="CHEBI:61717"/>
        <label>3</label>
    </ligand>
</feature>
<dbReference type="Gene3D" id="1.10.760.10">
    <property type="entry name" value="Cytochrome c-like domain"/>
    <property type="match status" value="3"/>
</dbReference>
<dbReference type="Proteomes" id="UP000198145">
    <property type="component" value="Unassembled WGS sequence"/>
</dbReference>